<dbReference type="Proteomes" id="UP001560267">
    <property type="component" value="Unassembled WGS sequence"/>
</dbReference>
<keyword evidence="2" id="KW-1185">Reference proteome</keyword>
<evidence type="ECO:0000313" key="2">
    <source>
        <dbReference type="Proteomes" id="UP001560267"/>
    </source>
</evidence>
<organism evidence="1 2">
    <name type="scientific">Ferrimicrobium acidiphilum</name>
    <dbReference type="NCBI Taxonomy" id="121039"/>
    <lineage>
        <taxon>Bacteria</taxon>
        <taxon>Bacillati</taxon>
        <taxon>Actinomycetota</taxon>
        <taxon>Acidimicrobiia</taxon>
        <taxon>Acidimicrobiales</taxon>
        <taxon>Acidimicrobiaceae</taxon>
        <taxon>Ferrimicrobium</taxon>
    </lineage>
</organism>
<comment type="caution">
    <text evidence="1">The sequence shown here is derived from an EMBL/GenBank/DDBJ whole genome shotgun (WGS) entry which is preliminary data.</text>
</comment>
<name>A0ABV3Y381_9ACTN</name>
<protein>
    <submittedName>
        <fullName evidence="1">Uncharacterized protein</fullName>
    </submittedName>
</protein>
<accession>A0ABV3Y381</accession>
<evidence type="ECO:0000313" key="1">
    <source>
        <dbReference type="EMBL" id="MEX6429654.1"/>
    </source>
</evidence>
<gene>
    <name evidence="1" type="ORF">AB6A68_07345</name>
</gene>
<reference evidence="1 2" key="1">
    <citation type="submission" date="2024-07" db="EMBL/GenBank/DDBJ databases">
        <title>Draft Genome Sequence of Ferrimicrobium acidiphilum Strain YE2023, Isolated from a Pulp of Bioleach Reactor.</title>
        <authorList>
            <person name="Elkina Y.A."/>
            <person name="Bulaeva A.G."/>
            <person name="Beletsky A.V."/>
            <person name="Mardanov A.V."/>
        </authorList>
    </citation>
    <scope>NUCLEOTIDE SEQUENCE [LARGE SCALE GENOMIC DNA]</scope>
    <source>
        <strain evidence="1 2">YE2023</strain>
    </source>
</reference>
<sequence>MLSIALIVILLIGVRSGQHGSASIRRDCPIRASTQLTLLREKPDNPERFVLPARSIVKSPGRVRAIATALCQLPAMPTGTIVCPADLGPSYALRFSTNNKKFGTILLDATGCQGVTGLGHMRWVLRSAGFWHRLGAALGYPKASYDNFRGRLLAG</sequence>
<dbReference type="RefSeq" id="WP_298387811.1">
    <property type="nucleotide sequence ID" value="NZ_JBFSHR010000021.1"/>
</dbReference>
<dbReference type="EMBL" id="JBFSHR010000021">
    <property type="protein sequence ID" value="MEX6429654.1"/>
    <property type="molecule type" value="Genomic_DNA"/>
</dbReference>
<proteinExistence type="predicted"/>